<dbReference type="EMBL" id="BPPX01000010">
    <property type="protein sequence ID" value="GJC82672.1"/>
    <property type="molecule type" value="Genomic_DNA"/>
</dbReference>
<keyword evidence="2" id="KW-1185">Reference proteome</keyword>
<proteinExistence type="predicted"/>
<gene>
    <name evidence="1" type="ORF">ColLi_05510</name>
</gene>
<protein>
    <submittedName>
        <fullName evidence="1">Uncharacterized protein</fullName>
    </submittedName>
</protein>
<accession>A0AA37GKZ5</accession>
<dbReference type="AlphaFoldDB" id="A0AA37GKZ5"/>
<name>A0AA37GKZ5_9PEZI</name>
<evidence type="ECO:0000313" key="1">
    <source>
        <dbReference type="EMBL" id="GJC82672.1"/>
    </source>
</evidence>
<sequence length="124" mass="13807">MGSMLKQLGFLPSSVAMKASCSNMLRVGKYNQCFRSPLVQETDILLRHSDRPFLYRAVPTTRREVRVSLNVEHELFDACCPRCLIQVARVQKLKQPFTLIAGFVTMVATVDALCEAGAGSQMIV</sequence>
<reference evidence="1 2" key="1">
    <citation type="submission" date="2021-07" db="EMBL/GenBank/DDBJ databases">
        <title>Genome data of Colletotrichum spaethianum.</title>
        <authorList>
            <person name="Utami Y.D."/>
            <person name="Hiruma K."/>
        </authorList>
    </citation>
    <scope>NUCLEOTIDE SEQUENCE [LARGE SCALE GENOMIC DNA]</scope>
    <source>
        <strain evidence="1 2">MAFF 242679</strain>
    </source>
</reference>
<comment type="caution">
    <text evidence="1">The sequence shown here is derived from an EMBL/GenBank/DDBJ whole genome shotgun (WGS) entry which is preliminary data.</text>
</comment>
<organism evidence="1 2">
    <name type="scientific">Colletotrichum liriopes</name>
    <dbReference type="NCBI Taxonomy" id="708192"/>
    <lineage>
        <taxon>Eukaryota</taxon>
        <taxon>Fungi</taxon>
        <taxon>Dikarya</taxon>
        <taxon>Ascomycota</taxon>
        <taxon>Pezizomycotina</taxon>
        <taxon>Sordariomycetes</taxon>
        <taxon>Hypocreomycetidae</taxon>
        <taxon>Glomerellales</taxon>
        <taxon>Glomerellaceae</taxon>
        <taxon>Colletotrichum</taxon>
        <taxon>Colletotrichum spaethianum species complex</taxon>
    </lineage>
</organism>
<dbReference type="Proteomes" id="UP001055172">
    <property type="component" value="Unassembled WGS sequence"/>
</dbReference>
<evidence type="ECO:0000313" key="2">
    <source>
        <dbReference type="Proteomes" id="UP001055172"/>
    </source>
</evidence>